<dbReference type="PANTHER" id="PTHR45458:SF3">
    <property type="entry name" value="CHAIN DEHYDROGENASE (ATSC), PUTATIVE-RELATED"/>
    <property type="match status" value="1"/>
</dbReference>
<dbReference type="GeneID" id="19167265"/>
<gene>
    <name evidence="1" type="ORF">A1O3_03136</name>
</gene>
<dbReference type="CDD" id="cd05325">
    <property type="entry name" value="carb_red_sniffer_like_SDR_c"/>
    <property type="match status" value="1"/>
</dbReference>
<dbReference type="eggNOG" id="KOG1611">
    <property type="taxonomic scope" value="Eukaryota"/>
</dbReference>
<sequence>MSSYFVTGVSRGIGFEFLRQLSSDPAKTVIGLVRNKPATDAKVAALNRTNIHILEGDLTDYESLKRAASATSKITGGSLDYLIANAASIPLWSYFDGMGALGSKDPVALEKDLLDAYKTNIIGNVHLFNLFLPLILKGEKKKVIAISSGMADIELITKYDLEIGGPYAVSKAGANAVVAKYSAEYAKDGVLFISICPGVVDTGNSGTLTEEQLQKIGVMMGKFAQYAPNFKGPATPEESVKALISVYEKASVAGGDGGAFVSHFGNKQWL</sequence>
<keyword evidence="2" id="KW-1185">Reference proteome</keyword>
<proteinExistence type="predicted"/>
<comment type="caution">
    <text evidence="1">The sequence shown here is derived from an EMBL/GenBank/DDBJ whole genome shotgun (WGS) entry which is preliminary data.</text>
</comment>
<dbReference type="PANTHER" id="PTHR45458">
    <property type="entry name" value="SHORT-CHAIN DEHYDROGENASE/REDUCTASE SDR"/>
    <property type="match status" value="1"/>
</dbReference>
<dbReference type="SUPFAM" id="SSF51735">
    <property type="entry name" value="NAD(P)-binding Rossmann-fold domains"/>
    <property type="match status" value="1"/>
</dbReference>
<organism evidence="1 2">
    <name type="scientific">Capronia epimyces CBS 606.96</name>
    <dbReference type="NCBI Taxonomy" id="1182542"/>
    <lineage>
        <taxon>Eukaryota</taxon>
        <taxon>Fungi</taxon>
        <taxon>Dikarya</taxon>
        <taxon>Ascomycota</taxon>
        <taxon>Pezizomycotina</taxon>
        <taxon>Eurotiomycetes</taxon>
        <taxon>Chaetothyriomycetidae</taxon>
        <taxon>Chaetothyriales</taxon>
        <taxon>Herpotrichiellaceae</taxon>
        <taxon>Capronia</taxon>
    </lineage>
</organism>
<name>W9YC19_9EURO</name>
<dbReference type="GO" id="GO:0016616">
    <property type="term" value="F:oxidoreductase activity, acting on the CH-OH group of donors, NAD or NADP as acceptor"/>
    <property type="evidence" value="ECO:0007669"/>
    <property type="project" value="TreeGrafter"/>
</dbReference>
<evidence type="ECO:0008006" key="3">
    <source>
        <dbReference type="Google" id="ProtNLM"/>
    </source>
</evidence>
<dbReference type="InterPro" id="IPR052184">
    <property type="entry name" value="SDR_enzymes"/>
</dbReference>
<dbReference type="EMBL" id="AMGY01000002">
    <property type="protein sequence ID" value="EXJ90068.1"/>
    <property type="molecule type" value="Genomic_DNA"/>
</dbReference>
<dbReference type="Pfam" id="PF00106">
    <property type="entry name" value="adh_short"/>
    <property type="match status" value="1"/>
</dbReference>
<evidence type="ECO:0000313" key="1">
    <source>
        <dbReference type="EMBL" id="EXJ90068.1"/>
    </source>
</evidence>
<dbReference type="PRINTS" id="PR00081">
    <property type="entry name" value="GDHRDH"/>
</dbReference>
<dbReference type="OrthoDB" id="7289984at2759"/>
<dbReference type="RefSeq" id="XP_007731465.1">
    <property type="nucleotide sequence ID" value="XM_007733275.1"/>
</dbReference>
<dbReference type="HOGENOM" id="CLU_010194_9_2_1"/>
<dbReference type="Gene3D" id="3.40.50.720">
    <property type="entry name" value="NAD(P)-binding Rossmann-like Domain"/>
    <property type="match status" value="1"/>
</dbReference>
<dbReference type="Proteomes" id="UP000019478">
    <property type="component" value="Unassembled WGS sequence"/>
</dbReference>
<accession>W9YC19</accession>
<dbReference type="InterPro" id="IPR036291">
    <property type="entry name" value="NAD(P)-bd_dom_sf"/>
</dbReference>
<protein>
    <recommendedName>
        <fullName evidence="3">NAD(P)-binding protein</fullName>
    </recommendedName>
</protein>
<dbReference type="InterPro" id="IPR002347">
    <property type="entry name" value="SDR_fam"/>
</dbReference>
<dbReference type="AlphaFoldDB" id="W9YC19"/>
<evidence type="ECO:0000313" key="2">
    <source>
        <dbReference type="Proteomes" id="UP000019478"/>
    </source>
</evidence>
<reference evidence="1 2" key="1">
    <citation type="submission" date="2013-03" db="EMBL/GenBank/DDBJ databases">
        <title>The Genome Sequence of Capronia epimyces CBS 606.96.</title>
        <authorList>
            <consortium name="The Broad Institute Genomics Platform"/>
            <person name="Cuomo C."/>
            <person name="de Hoog S."/>
            <person name="Gorbushina A."/>
            <person name="Walker B."/>
            <person name="Young S.K."/>
            <person name="Zeng Q."/>
            <person name="Gargeya S."/>
            <person name="Fitzgerald M."/>
            <person name="Haas B."/>
            <person name="Abouelleil A."/>
            <person name="Allen A.W."/>
            <person name="Alvarado L."/>
            <person name="Arachchi H.M."/>
            <person name="Berlin A.M."/>
            <person name="Chapman S.B."/>
            <person name="Gainer-Dewar J."/>
            <person name="Goldberg J."/>
            <person name="Griggs A."/>
            <person name="Gujja S."/>
            <person name="Hansen M."/>
            <person name="Howarth C."/>
            <person name="Imamovic A."/>
            <person name="Ireland A."/>
            <person name="Larimer J."/>
            <person name="McCowan C."/>
            <person name="Murphy C."/>
            <person name="Pearson M."/>
            <person name="Poon T.W."/>
            <person name="Priest M."/>
            <person name="Roberts A."/>
            <person name="Saif S."/>
            <person name="Shea T."/>
            <person name="Sisk P."/>
            <person name="Sykes S."/>
            <person name="Wortman J."/>
            <person name="Nusbaum C."/>
            <person name="Birren B."/>
        </authorList>
    </citation>
    <scope>NUCLEOTIDE SEQUENCE [LARGE SCALE GENOMIC DNA]</scope>
    <source>
        <strain evidence="1 2">CBS 606.96</strain>
    </source>
</reference>